<dbReference type="RefSeq" id="WP_165399782.1">
    <property type="nucleotide sequence ID" value="NZ_SGWX01000001.1"/>
</dbReference>
<proteinExistence type="inferred from homology"/>
<comment type="catalytic activity">
    <reaction evidence="1">
        <text>an N-acyl-D-glucosamine 6-phosphate = an N-acyl-D-mannosamine 6-phosphate</text>
        <dbReference type="Rhea" id="RHEA:23932"/>
        <dbReference type="ChEBI" id="CHEBI:57599"/>
        <dbReference type="ChEBI" id="CHEBI:57666"/>
        <dbReference type="EC" id="5.1.3.9"/>
    </reaction>
</comment>
<keyword evidence="6" id="KW-0413">Isomerase</keyword>
<dbReference type="UniPathway" id="UPA00629">
    <property type="reaction ID" value="UER00682"/>
</dbReference>
<dbReference type="Proteomes" id="UP000293852">
    <property type="component" value="Unassembled WGS sequence"/>
</dbReference>
<evidence type="ECO:0000256" key="5">
    <source>
        <dbReference type="ARBA" id="ARBA00013180"/>
    </source>
</evidence>
<keyword evidence="10" id="KW-1185">Reference proteome</keyword>
<dbReference type="Pfam" id="PF04131">
    <property type="entry name" value="NanE"/>
    <property type="match status" value="1"/>
</dbReference>
<evidence type="ECO:0000256" key="8">
    <source>
        <dbReference type="SAM" id="MobiDB-lite"/>
    </source>
</evidence>
<dbReference type="EC" id="5.1.3.9" evidence="5"/>
<evidence type="ECO:0000256" key="1">
    <source>
        <dbReference type="ARBA" id="ARBA00000056"/>
    </source>
</evidence>
<name>A0A4Q7LXQ6_9MICO</name>
<sequence>MTVAKLAHGLVVSAQTHHPGGPLDHPATLVRLALAAGHGGAAGFRVASPDVVALLSGSTDRPVIGITKRRVPGQEVFITPSVSDAVALVNAGADLVAAHAATRGRPAETFGEIVAACHALGVPVMADCATEAEAHDAVEAGADLIATTMAGYTRETRDVVPPALELAERLVRALTVPVVVEGGVWDPAVVTAAFATGAYAVVVGSAVTDPERITRRMVAAIPPIPENRSAVEQVDARGPWASTPNGECR</sequence>
<evidence type="ECO:0000256" key="7">
    <source>
        <dbReference type="ARBA" id="ARBA00023277"/>
    </source>
</evidence>
<dbReference type="SUPFAM" id="SSF51366">
    <property type="entry name" value="Ribulose-phoshate binding barrel"/>
    <property type="match status" value="1"/>
</dbReference>
<dbReference type="GO" id="GO:0019262">
    <property type="term" value="P:N-acetylneuraminate catabolic process"/>
    <property type="evidence" value="ECO:0007669"/>
    <property type="project" value="UniProtKB-UniPathway"/>
</dbReference>
<comment type="pathway">
    <text evidence="3">Amino-sugar metabolism; N-acetylneuraminate degradation; D-fructose 6-phosphate from N-acetylneuraminate: step 3/5.</text>
</comment>
<protein>
    <recommendedName>
        <fullName evidence="5">N-acylglucosamine-6-phosphate 2-epimerase</fullName>
        <ecNumber evidence="5">5.1.3.9</ecNumber>
    </recommendedName>
</protein>
<feature type="region of interest" description="Disordered" evidence="8">
    <location>
        <begin position="230"/>
        <end position="249"/>
    </location>
</feature>
<dbReference type="InterPro" id="IPR007260">
    <property type="entry name" value="NanE"/>
</dbReference>
<dbReference type="InterPro" id="IPR011060">
    <property type="entry name" value="RibuloseP-bd_barrel"/>
</dbReference>
<dbReference type="PANTHER" id="PTHR36204:SF1">
    <property type="entry name" value="N-ACETYLMANNOSAMINE-6-PHOSPHATE 2-EPIMERASE-RELATED"/>
    <property type="match status" value="1"/>
</dbReference>
<evidence type="ECO:0000256" key="3">
    <source>
        <dbReference type="ARBA" id="ARBA00005081"/>
    </source>
</evidence>
<comment type="caution">
    <text evidence="9">The sequence shown here is derived from an EMBL/GenBank/DDBJ whole genome shotgun (WGS) entry which is preliminary data.</text>
</comment>
<evidence type="ECO:0000313" key="9">
    <source>
        <dbReference type="EMBL" id="RZS59806.1"/>
    </source>
</evidence>
<keyword evidence="7" id="KW-0119">Carbohydrate metabolism</keyword>
<dbReference type="InterPro" id="IPR013785">
    <property type="entry name" value="Aldolase_TIM"/>
</dbReference>
<comment type="similarity">
    <text evidence="4">Belongs to the NanE family.</text>
</comment>
<dbReference type="Gene3D" id="3.20.20.70">
    <property type="entry name" value="Aldolase class I"/>
    <property type="match status" value="1"/>
</dbReference>
<comment type="function">
    <text evidence="2">Converts N-acetylmannosamine-6-phosphate (ManNAc-6-P) to N-acetylglucosamine-6-phosphate (GlcNAc-6-P).</text>
</comment>
<evidence type="ECO:0000256" key="4">
    <source>
        <dbReference type="ARBA" id="ARBA00007439"/>
    </source>
</evidence>
<evidence type="ECO:0000313" key="10">
    <source>
        <dbReference type="Proteomes" id="UP000293852"/>
    </source>
</evidence>
<evidence type="ECO:0000256" key="2">
    <source>
        <dbReference type="ARBA" id="ARBA00002147"/>
    </source>
</evidence>
<accession>A0A4Q7LXQ6</accession>
<reference evidence="9 10" key="1">
    <citation type="submission" date="2019-02" db="EMBL/GenBank/DDBJ databases">
        <title>Sequencing the genomes of 1000 actinobacteria strains.</title>
        <authorList>
            <person name="Klenk H.-P."/>
        </authorList>
    </citation>
    <scope>NUCLEOTIDE SEQUENCE [LARGE SCALE GENOMIC DNA]</scope>
    <source>
        <strain evidence="9 10">DSM 16932</strain>
    </source>
</reference>
<dbReference type="NCBIfam" id="NF002231">
    <property type="entry name" value="PRK01130.1"/>
    <property type="match status" value="1"/>
</dbReference>
<dbReference type="PANTHER" id="PTHR36204">
    <property type="entry name" value="N-ACETYLMANNOSAMINE-6-PHOSPHATE 2-EPIMERASE-RELATED"/>
    <property type="match status" value="1"/>
</dbReference>
<dbReference type="EMBL" id="SGWX01000001">
    <property type="protein sequence ID" value="RZS59806.1"/>
    <property type="molecule type" value="Genomic_DNA"/>
</dbReference>
<organism evidence="9 10">
    <name type="scientific">Xylanimonas ulmi</name>
    <dbReference type="NCBI Taxonomy" id="228973"/>
    <lineage>
        <taxon>Bacteria</taxon>
        <taxon>Bacillati</taxon>
        <taxon>Actinomycetota</taxon>
        <taxon>Actinomycetes</taxon>
        <taxon>Micrococcales</taxon>
        <taxon>Promicromonosporaceae</taxon>
        <taxon>Xylanimonas</taxon>
    </lineage>
</organism>
<dbReference type="GO" id="GO:0006053">
    <property type="term" value="P:N-acetylmannosamine catabolic process"/>
    <property type="evidence" value="ECO:0007669"/>
    <property type="project" value="TreeGrafter"/>
</dbReference>
<dbReference type="AlphaFoldDB" id="A0A4Q7LXQ6"/>
<dbReference type="GO" id="GO:0005829">
    <property type="term" value="C:cytosol"/>
    <property type="evidence" value="ECO:0007669"/>
    <property type="project" value="TreeGrafter"/>
</dbReference>
<gene>
    <name evidence="9" type="ORF">EV386_0042</name>
</gene>
<evidence type="ECO:0000256" key="6">
    <source>
        <dbReference type="ARBA" id="ARBA00023235"/>
    </source>
</evidence>
<dbReference type="GO" id="GO:0047465">
    <property type="term" value="F:N-acylglucosamine-6-phosphate 2-epimerase activity"/>
    <property type="evidence" value="ECO:0007669"/>
    <property type="project" value="UniProtKB-EC"/>
</dbReference>